<proteinExistence type="predicted"/>
<dbReference type="EMBL" id="JACIER010000008">
    <property type="protein sequence ID" value="MBB4044327.1"/>
    <property type="molecule type" value="Genomic_DNA"/>
</dbReference>
<dbReference type="Pfam" id="PF20096">
    <property type="entry name" value="DUF6486"/>
    <property type="match status" value="1"/>
</dbReference>
<dbReference type="Proteomes" id="UP000560658">
    <property type="component" value="Unassembled WGS sequence"/>
</dbReference>
<dbReference type="AlphaFoldDB" id="A0A840CW67"/>
<gene>
    <name evidence="1" type="ORF">GGR06_002121</name>
</gene>
<dbReference type="InterPro" id="IPR045505">
    <property type="entry name" value="DUF6486"/>
</dbReference>
<evidence type="ECO:0000313" key="1">
    <source>
        <dbReference type="EMBL" id="MBB4044327.1"/>
    </source>
</evidence>
<keyword evidence="2" id="KW-1185">Reference proteome</keyword>
<evidence type="ECO:0000313" key="2">
    <source>
        <dbReference type="Proteomes" id="UP000560658"/>
    </source>
</evidence>
<evidence type="ECO:0008006" key="3">
    <source>
        <dbReference type="Google" id="ProtNLM"/>
    </source>
</evidence>
<reference evidence="1" key="1">
    <citation type="submission" date="2020-08" db="EMBL/GenBank/DDBJ databases">
        <title>Genomic Encyclopedia of Type Strains, Phase IV (KMG-IV): sequencing the most valuable type-strain genomes for metagenomic binning, comparative biology and taxonomic classification.</title>
        <authorList>
            <person name="Goeker M."/>
        </authorList>
    </citation>
    <scope>NUCLEOTIDE SEQUENCE [LARGE SCALE GENOMIC DNA]</scope>
    <source>
        <strain evidence="1">DSM 105720</strain>
    </source>
</reference>
<protein>
    <recommendedName>
        <fullName evidence="3">Smalltalk protein</fullName>
    </recommendedName>
</protein>
<name>A0A840CW67_9BACE</name>
<comment type="caution">
    <text evidence="1">The sequence shown here is derived from an EMBL/GenBank/DDBJ whole genome shotgun (WGS) entry which is preliminary data.</text>
</comment>
<organism evidence="1 2">
    <name type="scientific">Bacteroides reticulotermitis</name>
    <dbReference type="NCBI Taxonomy" id="1133319"/>
    <lineage>
        <taxon>Bacteria</taxon>
        <taxon>Pseudomonadati</taxon>
        <taxon>Bacteroidota</taxon>
        <taxon>Bacteroidia</taxon>
        <taxon>Bacteroidales</taxon>
        <taxon>Bacteroidaceae</taxon>
        <taxon>Bacteroides</taxon>
    </lineage>
</organism>
<sequence>MAMKKSACDIILKVVIAVASALAGVLGANAMKL</sequence>
<accession>A0A840CW67</accession>
<dbReference type="NCBIfam" id="NF033879">
    <property type="entry name" value="smalltalk"/>
    <property type="match status" value="1"/>
</dbReference>